<comment type="caution">
    <text evidence="2">The sequence shown here is derived from an EMBL/GenBank/DDBJ whole genome shotgun (WGS) entry which is preliminary data.</text>
</comment>
<organism evidence="2 3">
    <name type="scientific">Cronartium quercuum f. sp. fusiforme G11</name>
    <dbReference type="NCBI Taxonomy" id="708437"/>
    <lineage>
        <taxon>Eukaryota</taxon>
        <taxon>Fungi</taxon>
        <taxon>Dikarya</taxon>
        <taxon>Basidiomycota</taxon>
        <taxon>Pucciniomycotina</taxon>
        <taxon>Pucciniomycetes</taxon>
        <taxon>Pucciniales</taxon>
        <taxon>Coleosporiaceae</taxon>
        <taxon>Cronartium</taxon>
    </lineage>
</organism>
<dbReference type="AlphaFoldDB" id="A0A9P6TGA3"/>
<evidence type="ECO:0000313" key="3">
    <source>
        <dbReference type="Proteomes" id="UP000886653"/>
    </source>
</evidence>
<protein>
    <submittedName>
        <fullName evidence="2">Uncharacterized protein</fullName>
    </submittedName>
</protein>
<sequence>MRAFRYPTPPSKLERQLEAWQSSTIPTRDNSYGLSSSSSSSSSSASSSSSSAYIQSLSRAPSTVTVKSPKNPIFLQSEINVPSFRSETYQIIETTRLNQYKAKVLVVGSIPFEDESKYAVLTRSSRTKKEELGFLTASSALLSSPERKTTTINENEDQIIGLEGTPCLPSTAWPSLTSTISITKSKSTKEKSTRKKMESCLKGINRVKSLGRKSCQALDQIEKVSEIENSTLSDSTFPIPTQRKRKDAIFDLCHKTSNVEI</sequence>
<reference evidence="2" key="1">
    <citation type="submission" date="2013-11" db="EMBL/GenBank/DDBJ databases">
        <title>Genome sequence of the fusiform rust pathogen reveals effectors for host alternation and coevolution with pine.</title>
        <authorList>
            <consortium name="DOE Joint Genome Institute"/>
            <person name="Smith K."/>
            <person name="Pendleton A."/>
            <person name="Kubisiak T."/>
            <person name="Anderson C."/>
            <person name="Salamov A."/>
            <person name="Aerts A."/>
            <person name="Riley R."/>
            <person name="Clum A."/>
            <person name="Lindquist E."/>
            <person name="Ence D."/>
            <person name="Campbell M."/>
            <person name="Kronenberg Z."/>
            <person name="Feau N."/>
            <person name="Dhillon B."/>
            <person name="Hamelin R."/>
            <person name="Burleigh J."/>
            <person name="Smith J."/>
            <person name="Yandell M."/>
            <person name="Nelson C."/>
            <person name="Grigoriev I."/>
            <person name="Davis J."/>
        </authorList>
    </citation>
    <scope>NUCLEOTIDE SEQUENCE</scope>
    <source>
        <strain evidence="2">G11</strain>
    </source>
</reference>
<feature type="region of interest" description="Disordered" evidence="1">
    <location>
        <begin position="1"/>
        <end position="48"/>
    </location>
</feature>
<name>A0A9P6TGA3_9BASI</name>
<feature type="compositionally biased region" description="Low complexity" evidence="1">
    <location>
        <begin position="35"/>
        <end position="48"/>
    </location>
</feature>
<dbReference type="Proteomes" id="UP000886653">
    <property type="component" value="Unassembled WGS sequence"/>
</dbReference>
<evidence type="ECO:0000256" key="1">
    <source>
        <dbReference type="SAM" id="MobiDB-lite"/>
    </source>
</evidence>
<proteinExistence type="predicted"/>
<dbReference type="EMBL" id="MU167214">
    <property type="protein sequence ID" value="KAG0151252.1"/>
    <property type="molecule type" value="Genomic_DNA"/>
</dbReference>
<keyword evidence="3" id="KW-1185">Reference proteome</keyword>
<gene>
    <name evidence="2" type="ORF">CROQUDRAFT_130199</name>
</gene>
<feature type="compositionally biased region" description="Polar residues" evidence="1">
    <location>
        <begin position="19"/>
        <end position="34"/>
    </location>
</feature>
<evidence type="ECO:0000313" key="2">
    <source>
        <dbReference type="EMBL" id="KAG0151252.1"/>
    </source>
</evidence>
<accession>A0A9P6TGA3</accession>